<dbReference type="PROSITE" id="PS51257">
    <property type="entry name" value="PROKAR_LIPOPROTEIN"/>
    <property type="match status" value="1"/>
</dbReference>
<accession>A0ABW4LSJ1</accession>
<dbReference type="EMBL" id="JBHUEM010000033">
    <property type="protein sequence ID" value="MFD1738105.1"/>
    <property type="molecule type" value="Genomic_DNA"/>
</dbReference>
<reference evidence="3" key="1">
    <citation type="journal article" date="2019" name="Int. J. Syst. Evol. Microbiol.">
        <title>The Global Catalogue of Microorganisms (GCM) 10K type strain sequencing project: providing services to taxonomists for standard genome sequencing and annotation.</title>
        <authorList>
            <consortium name="The Broad Institute Genomics Platform"/>
            <consortium name="The Broad Institute Genome Sequencing Center for Infectious Disease"/>
            <person name="Wu L."/>
            <person name="Ma J."/>
        </authorList>
    </citation>
    <scope>NUCLEOTIDE SEQUENCE [LARGE SCALE GENOMIC DNA]</scope>
    <source>
        <strain evidence="3">CCUG 49339</strain>
    </source>
</reference>
<keyword evidence="3" id="KW-1185">Reference proteome</keyword>
<dbReference type="RefSeq" id="WP_377929321.1">
    <property type="nucleotide sequence ID" value="NZ_JBHUEM010000033.1"/>
</dbReference>
<gene>
    <name evidence="2" type="ORF">ACFSCX_16370</name>
</gene>
<dbReference type="GO" id="GO:0008483">
    <property type="term" value="F:transaminase activity"/>
    <property type="evidence" value="ECO:0007669"/>
    <property type="project" value="UniProtKB-KW"/>
</dbReference>
<evidence type="ECO:0000313" key="2">
    <source>
        <dbReference type="EMBL" id="MFD1738105.1"/>
    </source>
</evidence>
<evidence type="ECO:0000256" key="1">
    <source>
        <dbReference type="SAM" id="MobiDB-lite"/>
    </source>
</evidence>
<organism evidence="2 3">
    <name type="scientific">Bacillus salitolerans</name>
    <dbReference type="NCBI Taxonomy" id="1437434"/>
    <lineage>
        <taxon>Bacteria</taxon>
        <taxon>Bacillati</taxon>
        <taxon>Bacillota</taxon>
        <taxon>Bacilli</taxon>
        <taxon>Bacillales</taxon>
        <taxon>Bacillaceae</taxon>
        <taxon>Bacillus</taxon>
    </lineage>
</organism>
<keyword evidence="2" id="KW-0032">Aminotransferase</keyword>
<feature type="region of interest" description="Disordered" evidence="1">
    <location>
        <begin position="84"/>
        <end position="104"/>
    </location>
</feature>
<sequence>METKTKKLLSGITAAIVIGGLTGCQNAPEPPSDPDCDDWEWEEDDGVYECEQYSSSYYGHYYYGGRYYRNKTDLFKSSAYQKYKSSSSFKGSKGFGSGSSVSGG</sequence>
<feature type="compositionally biased region" description="Gly residues" evidence="1">
    <location>
        <begin position="93"/>
        <end position="104"/>
    </location>
</feature>
<proteinExistence type="predicted"/>
<name>A0ABW4LSJ1_9BACI</name>
<protein>
    <submittedName>
        <fullName evidence="2">Aminotransferase yhxA</fullName>
    </submittedName>
</protein>
<dbReference type="Proteomes" id="UP001597214">
    <property type="component" value="Unassembled WGS sequence"/>
</dbReference>
<comment type="caution">
    <text evidence="2">The sequence shown here is derived from an EMBL/GenBank/DDBJ whole genome shotgun (WGS) entry which is preliminary data.</text>
</comment>
<evidence type="ECO:0000313" key="3">
    <source>
        <dbReference type="Proteomes" id="UP001597214"/>
    </source>
</evidence>
<keyword evidence="2" id="KW-0808">Transferase</keyword>